<dbReference type="RefSeq" id="WP_129077309.1">
    <property type="nucleotide sequence ID" value="NZ_QOUX01000021.1"/>
</dbReference>
<organism evidence="2 3">
    <name type="scientific">Anaerobacillus alkaliphilus</name>
    <dbReference type="NCBI Taxonomy" id="1548597"/>
    <lineage>
        <taxon>Bacteria</taxon>
        <taxon>Bacillati</taxon>
        <taxon>Bacillota</taxon>
        <taxon>Bacilli</taxon>
        <taxon>Bacillales</taxon>
        <taxon>Bacillaceae</taxon>
        <taxon>Anaerobacillus</taxon>
    </lineage>
</organism>
<feature type="domain" description="Na+-translocating membrane potential-generating system MpsC" evidence="1">
    <location>
        <begin position="5"/>
        <end position="110"/>
    </location>
</feature>
<reference evidence="2 3" key="1">
    <citation type="journal article" date="2019" name="Int. J. Syst. Evol. Microbiol.">
        <title>Anaerobacillus alkaliphilus sp. nov., a novel alkaliphilic and moderately halophilic bacterium.</title>
        <authorList>
            <person name="Borsodi A.K."/>
            <person name="Aszalos J.M."/>
            <person name="Bihari P."/>
            <person name="Nagy I."/>
            <person name="Schumann P."/>
            <person name="Sproer C."/>
            <person name="Kovacs A.L."/>
            <person name="Boka K."/>
            <person name="Dobosy P."/>
            <person name="Ovari M."/>
            <person name="Szili-Kovacs T."/>
            <person name="Toth E."/>
        </authorList>
    </citation>
    <scope>NUCLEOTIDE SEQUENCE [LARGE SCALE GENOMIC DNA]</scope>
    <source>
        <strain evidence="2 3">B16-10</strain>
    </source>
</reference>
<evidence type="ECO:0000259" key="1">
    <source>
        <dbReference type="Pfam" id="PF10057"/>
    </source>
</evidence>
<name>A0A4Q0VVB3_9BACI</name>
<gene>
    <name evidence="2" type="ORF">DS745_05685</name>
</gene>
<dbReference type="EMBL" id="QOUX01000021">
    <property type="protein sequence ID" value="RXJ02800.1"/>
    <property type="molecule type" value="Genomic_DNA"/>
</dbReference>
<proteinExistence type="predicted"/>
<protein>
    <submittedName>
        <fullName evidence="2">DUF2294 family protein</fullName>
    </submittedName>
</protein>
<keyword evidence="3" id="KW-1185">Reference proteome</keyword>
<dbReference type="AlphaFoldDB" id="A0A4Q0VVB3"/>
<dbReference type="InterPro" id="IPR018745">
    <property type="entry name" value="MpsC"/>
</dbReference>
<comment type="caution">
    <text evidence="2">The sequence shown here is derived from an EMBL/GenBank/DDBJ whole genome shotgun (WGS) entry which is preliminary data.</text>
</comment>
<dbReference type="Proteomes" id="UP000290649">
    <property type="component" value="Unassembled WGS sequence"/>
</dbReference>
<sequence>MEQEVLNSISSYLSKLLRKNFGKGPQSCQSIVYKRIFVAYIRGFISPMEEVLMEQGQSVQVERARSVIINHVLDQLKGVVEVSLKCEIEERYHDWNFPNNSGMIIFKLDQEMSGDHHLPQQVNVEELEKEVARISLLVQKAPDIINIYPVSSTLYVIERKGILIPIEKALIAKGFEEELRVTKDELEKKYFHRYGKYEQIFFRDVKEVFIDWCFKEDKSLMGFIINEK</sequence>
<evidence type="ECO:0000313" key="3">
    <source>
        <dbReference type="Proteomes" id="UP000290649"/>
    </source>
</evidence>
<accession>A0A4Q0VVB3</accession>
<dbReference type="OrthoDB" id="2677857at2"/>
<dbReference type="Pfam" id="PF10057">
    <property type="entry name" value="MpsC"/>
    <property type="match status" value="1"/>
</dbReference>
<evidence type="ECO:0000313" key="2">
    <source>
        <dbReference type="EMBL" id="RXJ02800.1"/>
    </source>
</evidence>